<dbReference type="SUPFAM" id="SSF103473">
    <property type="entry name" value="MFS general substrate transporter"/>
    <property type="match status" value="1"/>
</dbReference>
<dbReference type="InterPro" id="IPR005828">
    <property type="entry name" value="MFS_sugar_transport-like"/>
</dbReference>
<feature type="transmembrane region" description="Helical" evidence="10">
    <location>
        <begin position="105"/>
        <end position="123"/>
    </location>
</feature>
<dbReference type="InterPro" id="IPR050360">
    <property type="entry name" value="MFS_Sugar_Transporters"/>
</dbReference>
<dbReference type="OMA" id="VAWIWMP"/>
<keyword evidence="3 8" id="KW-0813">Transport</keyword>
<feature type="transmembrane region" description="Helical" evidence="10">
    <location>
        <begin position="129"/>
        <end position="151"/>
    </location>
</feature>
<evidence type="ECO:0000256" key="6">
    <source>
        <dbReference type="ARBA" id="ARBA00023136"/>
    </source>
</evidence>
<protein>
    <submittedName>
        <fullName evidence="12">BY PROTMAP: gi|472582827|gb|EMS20498.1| major facilitator superfamily protein [Rhodosporidium toruloides NP11] gi|647402084|emb|CDR48392.1| RHTO0S17e02652g1_1 [Rhodosporidium toruloides]</fullName>
    </submittedName>
    <submittedName>
        <fullName evidence="13">General substrate transporter</fullName>
    </submittedName>
</protein>
<dbReference type="Pfam" id="PF00083">
    <property type="entry name" value="Sugar_tr"/>
    <property type="match status" value="1"/>
</dbReference>
<evidence type="ECO:0000313" key="15">
    <source>
        <dbReference type="Proteomes" id="UP000239560"/>
    </source>
</evidence>
<dbReference type="PANTHER" id="PTHR48022:SF10">
    <property type="entry name" value="MAJOR FACILITATOR SUPERFAMILY (MFS) PROFILE DOMAIN-CONTAINING PROTEIN"/>
    <property type="match status" value="1"/>
</dbReference>
<evidence type="ECO:0000313" key="14">
    <source>
        <dbReference type="Proteomes" id="UP000199069"/>
    </source>
</evidence>
<dbReference type="Gene3D" id="1.20.1250.20">
    <property type="entry name" value="MFS general substrate transporter like domains"/>
    <property type="match status" value="1"/>
</dbReference>
<dbReference type="PRINTS" id="PR00171">
    <property type="entry name" value="SUGRTRNSPORT"/>
</dbReference>
<keyword evidence="14" id="KW-1185">Reference proteome</keyword>
<comment type="catalytic activity">
    <reaction evidence="7">
        <text>myo-inositol(out) + H(+)(out) = myo-inositol(in) + H(+)(in)</text>
        <dbReference type="Rhea" id="RHEA:60364"/>
        <dbReference type="ChEBI" id="CHEBI:15378"/>
        <dbReference type="ChEBI" id="CHEBI:17268"/>
    </reaction>
</comment>
<evidence type="ECO:0000256" key="5">
    <source>
        <dbReference type="ARBA" id="ARBA00022989"/>
    </source>
</evidence>
<dbReference type="AlphaFoldDB" id="A0A0K3CT18"/>
<dbReference type="GO" id="GO:0016020">
    <property type="term" value="C:membrane"/>
    <property type="evidence" value="ECO:0007669"/>
    <property type="project" value="UniProtKB-SubCell"/>
</dbReference>
<gene>
    <name evidence="12" type="primary">FGENESH: predicted gene_13.42</name>
    <name evidence="13" type="ORF">AAT19DRAFT_10486</name>
    <name evidence="12" type="ORF">BN2166_0062120</name>
</gene>
<feature type="region of interest" description="Disordered" evidence="9">
    <location>
        <begin position="507"/>
        <end position="529"/>
    </location>
</feature>
<keyword evidence="5 10" id="KW-1133">Transmembrane helix</keyword>
<comment type="similarity">
    <text evidence="2 8">Belongs to the major facilitator superfamily. Sugar transporter (TC 2.A.1.1) family.</text>
</comment>
<evidence type="ECO:0000259" key="11">
    <source>
        <dbReference type="PROSITE" id="PS50850"/>
    </source>
</evidence>
<reference evidence="13 15" key="2">
    <citation type="journal article" date="2018" name="Elife">
        <title>Functional genomics of lipid metabolism in the oleaginous yeast Rhodosporidium toruloides.</title>
        <authorList>
            <person name="Coradetti S.T."/>
            <person name="Pinel D."/>
            <person name="Geiselman G."/>
            <person name="Ito M."/>
            <person name="Mondo S."/>
            <person name="Reilly M.C."/>
            <person name="Cheng Y.F."/>
            <person name="Bauer S."/>
            <person name="Grigoriev I."/>
            <person name="Gladden J.M."/>
            <person name="Simmons B.A."/>
            <person name="Brem R."/>
            <person name="Arkin A.P."/>
            <person name="Skerker J.M."/>
        </authorList>
    </citation>
    <scope>NUCLEOTIDE SEQUENCE [LARGE SCALE GENOMIC DNA]</scope>
    <source>
        <strain evidence="13 15">NBRC 0880</strain>
    </source>
</reference>
<keyword evidence="6 10" id="KW-0472">Membrane</keyword>
<evidence type="ECO:0000256" key="4">
    <source>
        <dbReference type="ARBA" id="ARBA00022692"/>
    </source>
</evidence>
<feature type="compositionally biased region" description="Basic and acidic residues" evidence="9">
    <location>
        <begin position="508"/>
        <end position="529"/>
    </location>
</feature>
<sequence>MVGYTGGNVVAAGLPQTSFRHNIRSFVFALAVAFGTFQYNLDTTIINGFQAMQGFLRVFGVPGKGGKYVIETTFQQLITSLLQVGLIVASLLIGPFSRYFGRRAGFFVASVIGCVALLIQTFVTSKGPVYVARLLLGVSNGALVNLVVLWISETAPGHLRGSYVSSFQIFQGLGGITGAGISKAFAKNLSKHSYQLQLVVLFAVPVWFMLYSVIYMPESPRWLATHDRHDEALKSLRKIRGSNFSEAELQAELDIIVEAIRVEREVQAGATLLDIFRGTDLRRTLLACGAATLHAASGINFLVGYGTVFFQIAAPGSDAFRNTIILQVCGFIGALSAPVLARYFGRKTILIAGFSLMCMCFTIVGATNEGKLIHSPKDAPAGAALVAFVCLYQFAYNMSCGPLAWAVGAEIPSQRLRSLTFGFAMGVGFVFVWLTTFTTPKYLNELGVRVAWIWMPSCFITLLWLIFFLPETEGRSLEDLDIMFANRVPALKFKHYVIDHTIAVGNGSEKDADSEKGKGTESRDEVAMV</sequence>
<feature type="transmembrane region" description="Helical" evidence="10">
    <location>
        <begin position="324"/>
        <end position="341"/>
    </location>
</feature>
<dbReference type="NCBIfam" id="TIGR00879">
    <property type="entry name" value="SP"/>
    <property type="match status" value="1"/>
</dbReference>
<evidence type="ECO:0000256" key="3">
    <source>
        <dbReference type="ARBA" id="ARBA00022448"/>
    </source>
</evidence>
<dbReference type="PROSITE" id="PS50850">
    <property type="entry name" value="MFS"/>
    <property type="match status" value="1"/>
</dbReference>
<dbReference type="InterPro" id="IPR036259">
    <property type="entry name" value="MFS_trans_sf"/>
</dbReference>
<feature type="transmembrane region" description="Helical" evidence="10">
    <location>
        <begin position="74"/>
        <end position="93"/>
    </location>
</feature>
<proteinExistence type="inferred from homology"/>
<dbReference type="STRING" id="5286.A0A0K3CT18"/>
<keyword evidence="4 10" id="KW-0812">Transmembrane</keyword>
<feature type="transmembrane region" description="Helical" evidence="10">
    <location>
        <begin position="163"/>
        <end position="182"/>
    </location>
</feature>
<evidence type="ECO:0000256" key="7">
    <source>
        <dbReference type="ARBA" id="ARBA00049119"/>
    </source>
</evidence>
<evidence type="ECO:0000313" key="13">
    <source>
        <dbReference type="EMBL" id="PRQ70946.1"/>
    </source>
</evidence>
<evidence type="ECO:0000256" key="9">
    <source>
        <dbReference type="SAM" id="MobiDB-lite"/>
    </source>
</evidence>
<reference evidence="12 14" key="1">
    <citation type="submission" date="2015-07" db="EMBL/GenBank/DDBJ databases">
        <authorList>
            <person name="Cajimat M.N.B."/>
            <person name="Milazzo M.L."/>
            <person name="Fulhorst C.F."/>
        </authorList>
    </citation>
    <scope>NUCLEOTIDE SEQUENCE [LARGE SCALE GENOMIC DNA]</scope>
    <source>
        <strain evidence="12">Single colony</strain>
    </source>
</reference>
<evidence type="ECO:0000256" key="2">
    <source>
        <dbReference type="ARBA" id="ARBA00010992"/>
    </source>
</evidence>
<dbReference type="Proteomes" id="UP000239560">
    <property type="component" value="Unassembled WGS sequence"/>
</dbReference>
<comment type="subcellular location">
    <subcellularLocation>
        <location evidence="1">Membrane</location>
        <topology evidence="1">Multi-pass membrane protein</topology>
    </subcellularLocation>
</comment>
<dbReference type="InterPro" id="IPR003663">
    <property type="entry name" value="Sugar/inositol_transpt"/>
</dbReference>
<dbReference type="FunFam" id="1.20.1250.20:FF:000078">
    <property type="entry name" value="MFS maltose transporter, putative"/>
    <property type="match status" value="1"/>
</dbReference>
<evidence type="ECO:0000256" key="8">
    <source>
        <dbReference type="RuleBase" id="RU003346"/>
    </source>
</evidence>
<feature type="transmembrane region" description="Helical" evidence="10">
    <location>
        <begin position="451"/>
        <end position="469"/>
    </location>
</feature>
<feature type="transmembrane region" description="Helical" evidence="10">
    <location>
        <begin position="194"/>
        <end position="214"/>
    </location>
</feature>
<dbReference type="InterPro" id="IPR020846">
    <property type="entry name" value="MFS_dom"/>
</dbReference>
<organism evidence="12 14">
    <name type="scientific">Rhodotorula toruloides</name>
    <name type="common">Yeast</name>
    <name type="synonym">Rhodosporidium toruloides</name>
    <dbReference type="NCBI Taxonomy" id="5286"/>
    <lineage>
        <taxon>Eukaryota</taxon>
        <taxon>Fungi</taxon>
        <taxon>Dikarya</taxon>
        <taxon>Basidiomycota</taxon>
        <taxon>Pucciniomycotina</taxon>
        <taxon>Microbotryomycetes</taxon>
        <taxon>Sporidiobolales</taxon>
        <taxon>Sporidiobolaceae</taxon>
        <taxon>Rhodotorula</taxon>
    </lineage>
</organism>
<evidence type="ECO:0000256" key="10">
    <source>
        <dbReference type="SAM" id="Phobius"/>
    </source>
</evidence>
<evidence type="ECO:0000256" key="1">
    <source>
        <dbReference type="ARBA" id="ARBA00004141"/>
    </source>
</evidence>
<feature type="transmembrane region" description="Helical" evidence="10">
    <location>
        <begin position="285"/>
        <end position="312"/>
    </location>
</feature>
<name>A0A0K3CT18_RHOTO</name>
<evidence type="ECO:0000313" key="12">
    <source>
        <dbReference type="EMBL" id="CTR10351.1"/>
    </source>
</evidence>
<dbReference type="EMBL" id="CWKI01000013">
    <property type="protein sequence ID" value="CTR10351.1"/>
    <property type="molecule type" value="Genomic_DNA"/>
</dbReference>
<feature type="transmembrane region" description="Helical" evidence="10">
    <location>
        <begin position="379"/>
        <end position="398"/>
    </location>
</feature>
<feature type="transmembrane region" description="Helical" evidence="10">
    <location>
        <begin position="419"/>
        <end position="439"/>
    </location>
</feature>
<dbReference type="GO" id="GO:0005351">
    <property type="term" value="F:carbohydrate:proton symporter activity"/>
    <property type="evidence" value="ECO:0007669"/>
    <property type="project" value="TreeGrafter"/>
</dbReference>
<dbReference type="EMBL" id="LCTV02000013">
    <property type="protein sequence ID" value="PRQ70946.1"/>
    <property type="molecule type" value="Genomic_DNA"/>
</dbReference>
<accession>A0A0K3CT18</accession>
<dbReference type="Proteomes" id="UP000199069">
    <property type="component" value="Unassembled WGS sequence"/>
</dbReference>
<feature type="domain" description="Major facilitator superfamily (MFS) profile" evidence="11">
    <location>
        <begin position="28"/>
        <end position="473"/>
    </location>
</feature>
<dbReference type="PANTHER" id="PTHR48022">
    <property type="entry name" value="PLASTIDIC GLUCOSE TRANSPORTER 4"/>
    <property type="match status" value="1"/>
</dbReference>
<dbReference type="OrthoDB" id="6612291at2759"/>
<feature type="transmembrane region" description="Helical" evidence="10">
    <location>
        <begin position="348"/>
        <end position="367"/>
    </location>
</feature>